<organism evidence="6">
    <name type="scientific">freshwater metagenome</name>
    <dbReference type="NCBI Taxonomy" id="449393"/>
    <lineage>
        <taxon>unclassified sequences</taxon>
        <taxon>metagenomes</taxon>
        <taxon>ecological metagenomes</taxon>
    </lineage>
</organism>
<dbReference type="Pfam" id="PF01040">
    <property type="entry name" value="UbiA"/>
    <property type="match status" value="1"/>
</dbReference>
<evidence type="ECO:0000313" key="6">
    <source>
        <dbReference type="EMBL" id="CAB4336175.1"/>
    </source>
</evidence>
<evidence type="ECO:0000256" key="1">
    <source>
        <dbReference type="ARBA" id="ARBA00004141"/>
    </source>
</evidence>
<dbReference type="GO" id="GO:0016020">
    <property type="term" value="C:membrane"/>
    <property type="evidence" value="ECO:0007669"/>
    <property type="project" value="UniProtKB-SubCell"/>
</dbReference>
<evidence type="ECO:0000256" key="2">
    <source>
        <dbReference type="ARBA" id="ARBA00022692"/>
    </source>
</evidence>
<keyword evidence="2 5" id="KW-0812">Transmembrane</keyword>
<reference evidence="6" key="1">
    <citation type="submission" date="2020-05" db="EMBL/GenBank/DDBJ databases">
        <authorList>
            <person name="Chiriac C."/>
            <person name="Salcher M."/>
            <person name="Ghai R."/>
            <person name="Kavagutti S V."/>
        </authorList>
    </citation>
    <scope>NUCLEOTIDE SEQUENCE</scope>
</reference>
<keyword evidence="4 5" id="KW-0472">Membrane</keyword>
<dbReference type="GO" id="GO:0016765">
    <property type="term" value="F:transferase activity, transferring alkyl or aryl (other than methyl) groups"/>
    <property type="evidence" value="ECO:0007669"/>
    <property type="project" value="InterPro"/>
</dbReference>
<feature type="transmembrane region" description="Helical" evidence="5">
    <location>
        <begin position="33"/>
        <end position="53"/>
    </location>
</feature>
<feature type="transmembrane region" description="Helical" evidence="5">
    <location>
        <begin position="156"/>
        <end position="175"/>
    </location>
</feature>
<evidence type="ECO:0000256" key="5">
    <source>
        <dbReference type="SAM" id="Phobius"/>
    </source>
</evidence>
<sequence>MDRKLLGLIKATHFGPTVLVVTISFFLSLTQFTWIGSLQVAAAILAGQCVVGWSNDLIDSKLDREAIRIKKPLVAGSITESTLKISIGIALGLALVLSLIGPLGVIGTLLHFLGLLSATTYNLGLKKTAFSVVPYMVSFGTMPWAIYLANENQPPMWLYLDFILISSAFHFLNVVKDLEVDVAQGVKGLPQRLGKSSSIAIAFALVAAGVITFLLR</sequence>
<dbReference type="AlphaFoldDB" id="A0A6J5Z091"/>
<comment type="subcellular location">
    <subcellularLocation>
        <location evidence="1">Membrane</location>
        <topology evidence="1">Multi-pass membrane protein</topology>
    </subcellularLocation>
</comment>
<dbReference type="Gene3D" id="1.10.357.140">
    <property type="entry name" value="UbiA prenyltransferase"/>
    <property type="match status" value="1"/>
</dbReference>
<gene>
    <name evidence="6" type="ORF">UFOPK3820_00587</name>
</gene>
<protein>
    <submittedName>
        <fullName evidence="6">Unannotated protein</fullName>
    </submittedName>
</protein>
<evidence type="ECO:0000256" key="3">
    <source>
        <dbReference type="ARBA" id="ARBA00022989"/>
    </source>
</evidence>
<name>A0A6J5Z091_9ZZZZ</name>
<keyword evidence="3 5" id="KW-1133">Transmembrane helix</keyword>
<proteinExistence type="predicted"/>
<dbReference type="InterPro" id="IPR000537">
    <property type="entry name" value="UbiA_prenyltransferase"/>
</dbReference>
<feature type="transmembrane region" description="Helical" evidence="5">
    <location>
        <begin position="132"/>
        <end position="150"/>
    </location>
</feature>
<accession>A0A6J5Z091</accession>
<dbReference type="Gene3D" id="1.20.120.1780">
    <property type="entry name" value="UbiA prenyltransferase"/>
    <property type="match status" value="1"/>
</dbReference>
<dbReference type="EMBL" id="CAESAB010000016">
    <property type="protein sequence ID" value="CAB4336175.1"/>
    <property type="molecule type" value="Genomic_DNA"/>
</dbReference>
<feature type="transmembrane region" description="Helical" evidence="5">
    <location>
        <begin position="196"/>
        <end position="215"/>
    </location>
</feature>
<dbReference type="InterPro" id="IPR044878">
    <property type="entry name" value="UbiA_sf"/>
</dbReference>
<evidence type="ECO:0000256" key="4">
    <source>
        <dbReference type="ARBA" id="ARBA00023136"/>
    </source>
</evidence>
<feature type="transmembrane region" description="Helical" evidence="5">
    <location>
        <begin position="7"/>
        <end position="27"/>
    </location>
</feature>